<dbReference type="InterPro" id="IPR038896">
    <property type="entry name" value="RNF170"/>
</dbReference>
<organism evidence="8">
    <name type="scientific">Davidia involucrata</name>
    <name type="common">Dove tree</name>
    <dbReference type="NCBI Taxonomy" id="16924"/>
    <lineage>
        <taxon>Eukaryota</taxon>
        <taxon>Viridiplantae</taxon>
        <taxon>Streptophyta</taxon>
        <taxon>Embryophyta</taxon>
        <taxon>Tracheophyta</taxon>
        <taxon>Spermatophyta</taxon>
        <taxon>Magnoliopsida</taxon>
        <taxon>eudicotyledons</taxon>
        <taxon>Gunneridae</taxon>
        <taxon>Pentapetalae</taxon>
        <taxon>asterids</taxon>
        <taxon>Cornales</taxon>
        <taxon>Nyssaceae</taxon>
        <taxon>Davidia</taxon>
    </lineage>
</organism>
<keyword evidence="6" id="KW-1133">Transmembrane helix</keyword>
<feature type="compositionally biased region" description="Basic and acidic residues" evidence="5">
    <location>
        <begin position="21"/>
        <end position="31"/>
    </location>
</feature>
<dbReference type="PANTHER" id="PTHR22894:SF4">
    <property type="entry name" value="E3 UBIQUITIN-PROTEIN LIGASE RNF170-LIKE ISOFORM X1"/>
    <property type="match status" value="1"/>
</dbReference>
<dbReference type="EMBL" id="GHES01039045">
    <property type="protein sequence ID" value="MPA69604.1"/>
    <property type="molecule type" value="Transcribed_RNA"/>
</dbReference>
<evidence type="ECO:0000256" key="4">
    <source>
        <dbReference type="PROSITE-ProRule" id="PRU00175"/>
    </source>
</evidence>
<name>A0A5B7BMC8_DAVIN</name>
<feature type="domain" description="RING-type" evidence="7">
    <location>
        <begin position="39"/>
        <end position="82"/>
    </location>
</feature>
<dbReference type="SMART" id="SM00184">
    <property type="entry name" value="RING"/>
    <property type="match status" value="1"/>
</dbReference>
<dbReference type="PANTHER" id="PTHR22894">
    <property type="entry name" value="RING-TYPE DOMAIN-CONTAINING PROTEIN"/>
    <property type="match status" value="1"/>
</dbReference>
<protein>
    <recommendedName>
        <fullName evidence="7">RING-type domain-containing protein</fullName>
    </recommendedName>
</protein>
<keyword evidence="3" id="KW-0862">Zinc</keyword>
<dbReference type="PROSITE" id="PS00518">
    <property type="entry name" value="ZF_RING_1"/>
    <property type="match status" value="1"/>
</dbReference>
<evidence type="ECO:0000256" key="5">
    <source>
        <dbReference type="SAM" id="MobiDB-lite"/>
    </source>
</evidence>
<evidence type="ECO:0000256" key="3">
    <source>
        <dbReference type="ARBA" id="ARBA00022833"/>
    </source>
</evidence>
<accession>A0A5B7BMC8</accession>
<dbReference type="GO" id="GO:0008270">
    <property type="term" value="F:zinc ion binding"/>
    <property type="evidence" value="ECO:0007669"/>
    <property type="project" value="UniProtKB-KW"/>
</dbReference>
<dbReference type="Pfam" id="PF13445">
    <property type="entry name" value="zf-RING_UBOX"/>
    <property type="match status" value="1"/>
</dbReference>
<dbReference type="InterPro" id="IPR001841">
    <property type="entry name" value="Znf_RING"/>
</dbReference>
<keyword evidence="6" id="KW-0472">Membrane</keyword>
<dbReference type="InterPro" id="IPR027370">
    <property type="entry name" value="Znf-RING_euk"/>
</dbReference>
<evidence type="ECO:0000259" key="7">
    <source>
        <dbReference type="PROSITE" id="PS50089"/>
    </source>
</evidence>
<evidence type="ECO:0000256" key="1">
    <source>
        <dbReference type="ARBA" id="ARBA00022723"/>
    </source>
</evidence>
<evidence type="ECO:0000313" key="8">
    <source>
        <dbReference type="EMBL" id="MPA69604.1"/>
    </source>
</evidence>
<dbReference type="AlphaFoldDB" id="A0A5B7BMC8"/>
<sequence>MSEVEAPSQRNVETEEPSEMVEERTRGIESRTPPVDDRCAICLGDTFTVPCRTSCGHWYCGGCILKWWNCGAVLQPCKCPICLRQISRLTLETSLHLRQEEKVTEVLENVRKYNCRFDGDTSGVVLSGDQHQRMLLNWQFTTSYVVLLLLSILYKINSFEFIPLGHVGITTMFYCCAVALAIIIFLVGNRRLLRRRVRRRLRLLAAS</sequence>
<proteinExistence type="predicted"/>
<dbReference type="InterPro" id="IPR017907">
    <property type="entry name" value="Znf_RING_CS"/>
</dbReference>
<dbReference type="SUPFAM" id="SSF57850">
    <property type="entry name" value="RING/U-box"/>
    <property type="match status" value="1"/>
</dbReference>
<feature type="region of interest" description="Disordered" evidence="5">
    <location>
        <begin position="1"/>
        <end position="31"/>
    </location>
</feature>
<keyword evidence="2 4" id="KW-0863">Zinc-finger</keyword>
<keyword evidence="1" id="KW-0479">Metal-binding</keyword>
<dbReference type="GO" id="GO:0061630">
    <property type="term" value="F:ubiquitin protein ligase activity"/>
    <property type="evidence" value="ECO:0007669"/>
    <property type="project" value="InterPro"/>
</dbReference>
<dbReference type="Gene3D" id="3.30.40.10">
    <property type="entry name" value="Zinc/RING finger domain, C3HC4 (zinc finger)"/>
    <property type="match status" value="1"/>
</dbReference>
<evidence type="ECO:0000256" key="6">
    <source>
        <dbReference type="SAM" id="Phobius"/>
    </source>
</evidence>
<evidence type="ECO:0000256" key="2">
    <source>
        <dbReference type="ARBA" id="ARBA00022771"/>
    </source>
</evidence>
<dbReference type="InterPro" id="IPR013083">
    <property type="entry name" value="Znf_RING/FYVE/PHD"/>
</dbReference>
<dbReference type="PROSITE" id="PS50089">
    <property type="entry name" value="ZF_RING_2"/>
    <property type="match status" value="1"/>
</dbReference>
<feature type="transmembrane region" description="Helical" evidence="6">
    <location>
        <begin position="135"/>
        <end position="154"/>
    </location>
</feature>
<keyword evidence="6" id="KW-0812">Transmembrane</keyword>
<gene>
    <name evidence="8" type="ORF">Din_039045</name>
</gene>
<reference evidence="8" key="1">
    <citation type="submission" date="2019-08" db="EMBL/GenBank/DDBJ databases">
        <title>Reference gene set and small RNA set construction with multiple tissues from Davidia involucrata Baill.</title>
        <authorList>
            <person name="Yang H."/>
            <person name="Zhou C."/>
            <person name="Li G."/>
            <person name="Wang J."/>
            <person name="Gao P."/>
            <person name="Wang M."/>
            <person name="Wang R."/>
            <person name="Zhao Y."/>
        </authorList>
    </citation>
    <scope>NUCLEOTIDE SEQUENCE</scope>
    <source>
        <tissue evidence="8">Mixed with DoveR01_LX</tissue>
    </source>
</reference>
<feature type="transmembrane region" description="Helical" evidence="6">
    <location>
        <begin position="166"/>
        <end position="188"/>
    </location>
</feature>